<dbReference type="EMBL" id="CP093350">
    <property type="protein sequence ID" value="WOH12817.1"/>
    <property type="molecule type" value="Genomic_DNA"/>
</dbReference>
<dbReference type="PANTHER" id="PTHR33345:SF6">
    <property type="entry name" value="OS03G0747200 PROTEIN"/>
    <property type="match status" value="1"/>
</dbReference>
<evidence type="ECO:0000313" key="8">
    <source>
        <dbReference type="Proteomes" id="UP000077755"/>
    </source>
</evidence>
<comment type="subcellular location">
    <subcellularLocation>
        <location evidence="1">Nucleus</location>
    </subcellularLocation>
</comment>
<dbReference type="Proteomes" id="UP000077755">
    <property type="component" value="Chromosome 8"/>
</dbReference>
<accession>A0AAF1BDB6</accession>
<dbReference type="GO" id="GO:0008270">
    <property type="term" value="F:zinc ion binding"/>
    <property type="evidence" value="ECO:0007669"/>
    <property type="project" value="UniProtKB-KW"/>
</dbReference>
<dbReference type="AlphaFoldDB" id="A0AAF1BDB6"/>
<reference evidence="7" key="1">
    <citation type="journal article" date="2016" name="Nat. Genet.">
        <title>A high-quality carrot genome assembly provides new insights into carotenoid accumulation and asterid genome evolution.</title>
        <authorList>
            <person name="Iorizzo M."/>
            <person name="Ellison S."/>
            <person name="Senalik D."/>
            <person name="Zeng P."/>
            <person name="Satapoomin P."/>
            <person name="Huang J."/>
            <person name="Bowman M."/>
            <person name="Iovene M."/>
            <person name="Sanseverino W."/>
            <person name="Cavagnaro P."/>
            <person name="Yildiz M."/>
            <person name="Macko-Podgorni A."/>
            <person name="Moranska E."/>
            <person name="Grzebelus E."/>
            <person name="Grzebelus D."/>
            <person name="Ashrafi H."/>
            <person name="Zheng Z."/>
            <person name="Cheng S."/>
            <person name="Spooner D."/>
            <person name="Van Deynze A."/>
            <person name="Simon P."/>
        </authorList>
    </citation>
    <scope>NUCLEOTIDE SEQUENCE</scope>
    <source>
        <tissue evidence="7">Leaf</tissue>
    </source>
</reference>
<reference evidence="7" key="2">
    <citation type="submission" date="2022-03" db="EMBL/GenBank/DDBJ databases">
        <title>Draft title - Genomic analysis of global carrot germplasm unveils the trajectory of domestication and the origin of high carotenoid orange carrot.</title>
        <authorList>
            <person name="Iorizzo M."/>
            <person name="Ellison S."/>
            <person name="Senalik D."/>
            <person name="Macko-Podgorni A."/>
            <person name="Grzebelus D."/>
            <person name="Bostan H."/>
            <person name="Rolling W."/>
            <person name="Curaba J."/>
            <person name="Simon P."/>
        </authorList>
    </citation>
    <scope>NUCLEOTIDE SEQUENCE</scope>
    <source>
        <tissue evidence="7">Leaf</tissue>
    </source>
</reference>
<evidence type="ECO:0000259" key="6">
    <source>
        <dbReference type="Pfam" id="PF07227"/>
    </source>
</evidence>
<feature type="domain" description="Oberon-like PHD finger" evidence="6">
    <location>
        <begin position="3"/>
        <end position="51"/>
    </location>
</feature>
<name>A0AAF1BDB6_DAUCS</name>
<evidence type="ECO:0000256" key="5">
    <source>
        <dbReference type="ARBA" id="ARBA00023242"/>
    </source>
</evidence>
<dbReference type="InterPro" id="IPR032881">
    <property type="entry name" value="Oberon-like_PHD"/>
</dbReference>
<evidence type="ECO:0000256" key="2">
    <source>
        <dbReference type="ARBA" id="ARBA00022723"/>
    </source>
</evidence>
<dbReference type="GO" id="GO:0005634">
    <property type="term" value="C:nucleus"/>
    <property type="evidence" value="ECO:0007669"/>
    <property type="project" value="UniProtKB-SubCell"/>
</dbReference>
<organism evidence="7 8">
    <name type="scientific">Daucus carota subsp. sativus</name>
    <name type="common">Carrot</name>
    <dbReference type="NCBI Taxonomy" id="79200"/>
    <lineage>
        <taxon>Eukaryota</taxon>
        <taxon>Viridiplantae</taxon>
        <taxon>Streptophyta</taxon>
        <taxon>Embryophyta</taxon>
        <taxon>Tracheophyta</taxon>
        <taxon>Spermatophyta</taxon>
        <taxon>Magnoliopsida</taxon>
        <taxon>eudicotyledons</taxon>
        <taxon>Gunneridae</taxon>
        <taxon>Pentapetalae</taxon>
        <taxon>asterids</taxon>
        <taxon>campanulids</taxon>
        <taxon>Apiales</taxon>
        <taxon>Apiaceae</taxon>
        <taxon>Apioideae</taxon>
        <taxon>Scandiceae</taxon>
        <taxon>Daucinae</taxon>
        <taxon>Daucus</taxon>
        <taxon>Daucus sect. Daucus</taxon>
    </lineage>
</organism>
<gene>
    <name evidence="7" type="ORF">DCAR_0832325</name>
</gene>
<sequence length="76" mass="8479">MAGTVGGLDVEYCCLRCDSRTDLLPHDKKFLQICESISSHDDIKEILNLGVRVLHGLQRSAAKRLLHIFEIAMGKV</sequence>
<evidence type="ECO:0000256" key="4">
    <source>
        <dbReference type="ARBA" id="ARBA00022833"/>
    </source>
</evidence>
<dbReference type="PANTHER" id="PTHR33345">
    <property type="entry name" value="ADAPTER PROTEIN, PUTATIVE-RELATED"/>
    <property type="match status" value="1"/>
</dbReference>
<proteinExistence type="predicted"/>
<keyword evidence="5" id="KW-0539">Nucleus</keyword>
<evidence type="ECO:0000256" key="3">
    <source>
        <dbReference type="ARBA" id="ARBA00022771"/>
    </source>
</evidence>
<keyword evidence="2" id="KW-0479">Metal-binding</keyword>
<protein>
    <recommendedName>
        <fullName evidence="6">Oberon-like PHD finger domain-containing protein</fullName>
    </recommendedName>
</protein>
<evidence type="ECO:0000313" key="7">
    <source>
        <dbReference type="EMBL" id="WOH12817.1"/>
    </source>
</evidence>
<keyword evidence="3" id="KW-0863">Zinc-finger</keyword>
<keyword evidence="8" id="KW-1185">Reference proteome</keyword>
<keyword evidence="4" id="KW-0862">Zinc</keyword>
<dbReference type="Pfam" id="PF07227">
    <property type="entry name" value="PHD_Oberon"/>
    <property type="match status" value="1"/>
</dbReference>
<evidence type="ECO:0000256" key="1">
    <source>
        <dbReference type="ARBA" id="ARBA00004123"/>
    </source>
</evidence>